<feature type="chain" id="PRO_5014749437" evidence="4">
    <location>
        <begin position="25"/>
        <end position="294"/>
    </location>
</feature>
<keyword evidence="3 4" id="KW-0732">Signal</keyword>
<organism evidence="6 7">
    <name type="scientific">Cupriavidus pauculus</name>
    <dbReference type="NCBI Taxonomy" id="82633"/>
    <lineage>
        <taxon>Bacteria</taxon>
        <taxon>Pseudomonadati</taxon>
        <taxon>Pseudomonadota</taxon>
        <taxon>Betaproteobacteria</taxon>
        <taxon>Burkholderiales</taxon>
        <taxon>Burkholderiaceae</taxon>
        <taxon>Cupriavidus</taxon>
    </lineage>
</organism>
<evidence type="ECO:0000256" key="1">
    <source>
        <dbReference type="ARBA" id="ARBA00010333"/>
    </source>
</evidence>
<dbReference type="InterPro" id="IPR001638">
    <property type="entry name" value="Solute-binding_3/MltF_N"/>
</dbReference>
<evidence type="ECO:0000256" key="2">
    <source>
        <dbReference type="ARBA" id="ARBA00022448"/>
    </source>
</evidence>
<evidence type="ECO:0000313" key="7">
    <source>
        <dbReference type="Proteomes" id="UP000234341"/>
    </source>
</evidence>
<dbReference type="SMART" id="SM00062">
    <property type="entry name" value="PBPb"/>
    <property type="match status" value="1"/>
</dbReference>
<protein>
    <submittedName>
        <fullName evidence="6">ABC transporter substrate-binding protein</fullName>
    </submittedName>
</protein>
<feature type="signal peptide" evidence="4">
    <location>
        <begin position="1"/>
        <end position="24"/>
    </location>
</feature>
<dbReference type="PANTHER" id="PTHR30085">
    <property type="entry name" value="AMINO ACID ABC TRANSPORTER PERMEASE"/>
    <property type="match status" value="1"/>
</dbReference>
<accession>A0A2N5C4S6</accession>
<dbReference type="OrthoDB" id="7241844at2"/>
<dbReference type="Proteomes" id="UP000234341">
    <property type="component" value="Unassembled WGS sequence"/>
</dbReference>
<comment type="caution">
    <text evidence="6">The sequence shown here is derived from an EMBL/GenBank/DDBJ whole genome shotgun (WGS) entry which is preliminary data.</text>
</comment>
<dbReference type="SUPFAM" id="SSF53850">
    <property type="entry name" value="Periplasmic binding protein-like II"/>
    <property type="match status" value="1"/>
</dbReference>
<feature type="domain" description="Solute-binding protein family 3/N-terminal" evidence="5">
    <location>
        <begin position="49"/>
        <end position="279"/>
    </location>
</feature>
<reference evidence="6 7" key="1">
    <citation type="submission" date="2017-12" db="EMBL/GenBank/DDBJ databases">
        <title>Genome sequence of the active heterotrophic nitrifier-denitrifier, Cupriavidus pauculus UM1.</title>
        <authorList>
            <person name="Putonti C."/>
            <person name="Castignetti D."/>
        </authorList>
    </citation>
    <scope>NUCLEOTIDE SEQUENCE [LARGE SCALE GENOMIC DNA]</scope>
    <source>
        <strain evidence="6 7">UM1</strain>
    </source>
</reference>
<keyword evidence="2" id="KW-0813">Transport</keyword>
<dbReference type="RefSeq" id="WP_101684751.1">
    <property type="nucleotide sequence ID" value="NZ_PJRP01000019.1"/>
</dbReference>
<sequence>MASLRGYRWLAALLALAGIATAYAAFAAYAIDRPVAPGPWLQTVQQRGTLVVGVRQYARPAPPKAPTPPEPDHFDVAMARYVADRLGVTLKVAGLPGEPGSSAWQAAQRDVDVVIAGATPTPGGDAVVSNAPVVPVASAYAIGEGSLLVLRGSRYQRTDDLRGQPVCVGQGSAYATRIAQDFQGVPKVYASSIRAATGFLAGECQALADDTPVVARLLTLQEWRFYRKLDGDLQADASAARIGLHAADPQSAVWFEQAVRDWRRDGALQRAREQRAGDVAYEASQLQDGLVCHS</sequence>
<evidence type="ECO:0000259" key="5">
    <source>
        <dbReference type="SMART" id="SM00062"/>
    </source>
</evidence>
<gene>
    <name evidence="6" type="ORF">CYJ10_28315</name>
</gene>
<dbReference type="AlphaFoldDB" id="A0A2N5C4S6"/>
<dbReference type="EMBL" id="PJRP01000019">
    <property type="protein sequence ID" value="PLP97224.1"/>
    <property type="molecule type" value="Genomic_DNA"/>
</dbReference>
<evidence type="ECO:0000256" key="3">
    <source>
        <dbReference type="ARBA" id="ARBA00022729"/>
    </source>
</evidence>
<proteinExistence type="inferred from homology"/>
<dbReference type="PANTHER" id="PTHR30085:SF6">
    <property type="entry name" value="ABC TRANSPORTER GLUTAMINE-BINDING PROTEIN GLNH"/>
    <property type="match status" value="1"/>
</dbReference>
<dbReference type="GO" id="GO:0006865">
    <property type="term" value="P:amino acid transport"/>
    <property type="evidence" value="ECO:0007669"/>
    <property type="project" value="TreeGrafter"/>
</dbReference>
<dbReference type="InterPro" id="IPR051455">
    <property type="entry name" value="Bact_solute-bind_prot3"/>
</dbReference>
<evidence type="ECO:0000256" key="4">
    <source>
        <dbReference type="SAM" id="SignalP"/>
    </source>
</evidence>
<name>A0A2N5C4S6_9BURK</name>
<dbReference type="Gene3D" id="3.40.190.10">
    <property type="entry name" value="Periplasmic binding protein-like II"/>
    <property type="match status" value="2"/>
</dbReference>
<evidence type="ECO:0000313" key="6">
    <source>
        <dbReference type="EMBL" id="PLP97224.1"/>
    </source>
</evidence>
<comment type="similarity">
    <text evidence="1">Belongs to the bacterial solute-binding protein 3 family.</text>
</comment>